<evidence type="ECO:0000313" key="3">
    <source>
        <dbReference type="Proteomes" id="UP000053989"/>
    </source>
</evidence>
<proteinExistence type="predicted"/>
<dbReference type="InParanoid" id="A0A0C3D3C8"/>
<reference evidence="2 3" key="1">
    <citation type="submission" date="2014-04" db="EMBL/GenBank/DDBJ databases">
        <authorList>
            <consortium name="DOE Joint Genome Institute"/>
            <person name="Kuo A."/>
            <person name="Kohler A."/>
            <person name="Nagy L.G."/>
            <person name="Floudas D."/>
            <person name="Copeland A."/>
            <person name="Barry K.W."/>
            <person name="Cichocki N."/>
            <person name="Veneault-Fourrey C."/>
            <person name="LaButti K."/>
            <person name="Lindquist E.A."/>
            <person name="Lipzen A."/>
            <person name="Lundell T."/>
            <person name="Morin E."/>
            <person name="Murat C."/>
            <person name="Sun H."/>
            <person name="Tunlid A."/>
            <person name="Henrissat B."/>
            <person name="Grigoriev I.V."/>
            <person name="Hibbett D.S."/>
            <person name="Martin F."/>
            <person name="Nordberg H.P."/>
            <person name="Cantor M.N."/>
            <person name="Hua S.X."/>
        </authorList>
    </citation>
    <scope>NUCLEOTIDE SEQUENCE [LARGE SCALE GENOMIC DNA]</scope>
    <source>
        <strain evidence="2 3">Foug A</strain>
    </source>
</reference>
<organism evidence="2 3">
    <name type="scientific">Scleroderma citrinum Foug A</name>
    <dbReference type="NCBI Taxonomy" id="1036808"/>
    <lineage>
        <taxon>Eukaryota</taxon>
        <taxon>Fungi</taxon>
        <taxon>Dikarya</taxon>
        <taxon>Basidiomycota</taxon>
        <taxon>Agaricomycotina</taxon>
        <taxon>Agaricomycetes</taxon>
        <taxon>Agaricomycetidae</taxon>
        <taxon>Boletales</taxon>
        <taxon>Sclerodermatineae</taxon>
        <taxon>Sclerodermataceae</taxon>
        <taxon>Scleroderma</taxon>
    </lineage>
</organism>
<dbReference type="EMBL" id="KN822137">
    <property type="protein sequence ID" value="KIM55295.1"/>
    <property type="molecule type" value="Genomic_DNA"/>
</dbReference>
<reference evidence="3" key="2">
    <citation type="submission" date="2015-01" db="EMBL/GenBank/DDBJ databases">
        <title>Evolutionary Origins and Diversification of the Mycorrhizal Mutualists.</title>
        <authorList>
            <consortium name="DOE Joint Genome Institute"/>
            <consortium name="Mycorrhizal Genomics Consortium"/>
            <person name="Kohler A."/>
            <person name="Kuo A."/>
            <person name="Nagy L.G."/>
            <person name="Floudas D."/>
            <person name="Copeland A."/>
            <person name="Barry K.W."/>
            <person name="Cichocki N."/>
            <person name="Veneault-Fourrey C."/>
            <person name="LaButti K."/>
            <person name="Lindquist E.A."/>
            <person name="Lipzen A."/>
            <person name="Lundell T."/>
            <person name="Morin E."/>
            <person name="Murat C."/>
            <person name="Riley R."/>
            <person name="Ohm R."/>
            <person name="Sun H."/>
            <person name="Tunlid A."/>
            <person name="Henrissat B."/>
            <person name="Grigoriev I.V."/>
            <person name="Hibbett D.S."/>
            <person name="Martin F."/>
        </authorList>
    </citation>
    <scope>NUCLEOTIDE SEQUENCE [LARGE SCALE GENOMIC DNA]</scope>
    <source>
        <strain evidence="3">Foug A</strain>
    </source>
</reference>
<sequence length="414" mass="44215">MDADVDGMALLGGDLAERVHRVSEGDGTEREPQSQLQQTKLYCKANCQRNKNANEDVPSAHELPLKGEWTGCASSEASDPKGNENASNTAIEHADGLCEQSRLADIDEVELEGCKGGTSEGVSVDEADGEAGRGIEPADIPNKPKMLITMLIELESPNSGEIPRVRLGSTSVHARDANGPGNQADESSGRANVLKGLPDGMGAQTDTSNALNVTETEIIDHGEGAGTYLCAGDAKRIVDVTDGIGSQTDMSSGYVDVLSIETYALIPTTTPGIVRTTRKKAKPPDLPVEATRGHPDRSNGLRHHTDTPSVWMDAYSVETDTETAEYEVAIVRTCQNGSRTRNSLYTRETATPKGPKRWRKVSIDNVDVYVLWNAPIEALGTANRTFEFGEVESGRIEAIAPNVEGERAGDGDGN</sequence>
<feature type="region of interest" description="Disordered" evidence="1">
    <location>
        <begin position="275"/>
        <end position="307"/>
    </location>
</feature>
<evidence type="ECO:0000313" key="2">
    <source>
        <dbReference type="EMBL" id="KIM55295.1"/>
    </source>
</evidence>
<name>A0A0C3D3C8_9AGAM</name>
<accession>A0A0C3D3C8</accession>
<keyword evidence="3" id="KW-1185">Reference proteome</keyword>
<dbReference type="HOGENOM" id="CLU_633346_0_0_1"/>
<dbReference type="AlphaFoldDB" id="A0A0C3D3C8"/>
<feature type="compositionally biased region" description="Basic and acidic residues" evidence="1">
    <location>
        <begin position="291"/>
        <end position="306"/>
    </location>
</feature>
<gene>
    <name evidence="2" type="ORF">SCLCIDRAFT_30456</name>
</gene>
<dbReference type="Proteomes" id="UP000053989">
    <property type="component" value="Unassembled WGS sequence"/>
</dbReference>
<feature type="region of interest" description="Disordered" evidence="1">
    <location>
        <begin position="114"/>
        <end position="140"/>
    </location>
</feature>
<protein>
    <submittedName>
        <fullName evidence="2">Uncharacterized protein</fullName>
    </submittedName>
</protein>
<evidence type="ECO:0000256" key="1">
    <source>
        <dbReference type="SAM" id="MobiDB-lite"/>
    </source>
</evidence>